<dbReference type="PRINTS" id="PR00502">
    <property type="entry name" value="NUDIXFAMILY"/>
</dbReference>
<organism evidence="7 8">
    <name type="scientific">Saccharopolyspora rectivirgula</name>
    <dbReference type="NCBI Taxonomy" id="28042"/>
    <lineage>
        <taxon>Bacteria</taxon>
        <taxon>Bacillati</taxon>
        <taxon>Actinomycetota</taxon>
        <taxon>Actinomycetes</taxon>
        <taxon>Pseudonocardiales</taxon>
        <taxon>Pseudonocardiaceae</taxon>
        <taxon>Saccharopolyspora</taxon>
    </lineage>
</organism>
<dbReference type="GO" id="GO:0044716">
    <property type="term" value="F:8-oxo-GDP phosphatase activity"/>
    <property type="evidence" value="ECO:0007669"/>
    <property type="project" value="TreeGrafter"/>
</dbReference>
<dbReference type="AlphaFoldDB" id="A0A073B1A5"/>
<dbReference type="Pfam" id="PF00293">
    <property type="entry name" value="NUDIX"/>
    <property type="match status" value="1"/>
</dbReference>
<evidence type="ECO:0000256" key="2">
    <source>
        <dbReference type="ARBA" id="ARBA00005582"/>
    </source>
</evidence>
<protein>
    <submittedName>
        <fullName evidence="7">DNA mismatch repair protein MutT</fullName>
    </submittedName>
</protein>
<evidence type="ECO:0000313" key="8">
    <source>
        <dbReference type="Proteomes" id="UP000031419"/>
    </source>
</evidence>
<comment type="caution">
    <text evidence="7">The sequence shown here is derived from an EMBL/GenBank/DDBJ whole genome shotgun (WGS) entry which is preliminary data.</text>
</comment>
<dbReference type="InterPro" id="IPR015797">
    <property type="entry name" value="NUDIX_hydrolase-like_dom_sf"/>
</dbReference>
<dbReference type="eggNOG" id="COG0494">
    <property type="taxonomic scope" value="Bacteria"/>
</dbReference>
<comment type="cofactor">
    <cofactor evidence="1">
        <name>Mg(2+)</name>
        <dbReference type="ChEBI" id="CHEBI:18420"/>
    </cofactor>
</comment>
<dbReference type="Gene3D" id="3.90.79.10">
    <property type="entry name" value="Nucleoside Triphosphate Pyrophosphohydrolase"/>
    <property type="match status" value="1"/>
</dbReference>
<dbReference type="PROSITE" id="PS00893">
    <property type="entry name" value="NUDIX_BOX"/>
    <property type="match status" value="1"/>
</dbReference>
<dbReference type="STRING" id="28042.GU90_07685"/>
<reference evidence="7 8" key="1">
    <citation type="submission" date="2014-06" db="EMBL/GenBank/DDBJ databases">
        <title>Saccharopolyspora rectivirgula DSM-43113 Genome sequencing.</title>
        <authorList>
            <person name="Barrera C."/>
            <person name="Millon L."/>
            <person name="Rognon B."/>
            <person name="Zaugg C."/>
            <person name="Monod M."/>
        </authorList>
    </citation>
    <scope>NUCLEOTIDE SEQUENCE [LARGE SCALE GENOMIC DNA]</scope>
    <source>
        <strain evidence="7 8">DSM 43113</strain>
    </source>
</reference>
<accession>A0A073B1A5</accession>
<dbReference type="InterPro" id="IPR047127">
    <property type="entry name" value="MutT-like"/>
</dbReference>
<comment type="similarity">
    <text evidence="2 5">Belongs to the Nudix hydrolase family.</text>
</comment>
<evidence type="ECO:0000259" key="6">
    <source>
        <dbReference type="PROSITE" id="PS51462"/>
    </source>
</evidence>
<dbReference type="OrthoDB" id="9804442at2"/>
<evidence type="ECO:0000313" key="7">
    <source>
        <dbReference type="EMBL" id="KEI45067.1"/>
    </source>
</evidence>
<gene>
    <name evidence="7" type="ORF">GU90_07685</name>
</gene>
<sequence>MSQIDSTALTEQDARDGIEQQVVGAVICHAGKFLVLQRPTTDFRGGTWELPSGKVEQGEDLLAALHREVAEETGLKIEEVSEYLGAFEYLSGSGKRTRQHTWLVTTTSHEDVTLTEHDAHAWSTDASEYPVSSEVQTLIAKAMKTTAS</sequence>
<dbReference type="PANTHER" id="PTHR47707:SF2">
    <property type="entry name" value="CTP PYROPHOSPHOHYDROLASE"/>
    <property type="match status" value="1"/>
</dbReference>
<proteinExistence type="inferred from homology"/>
<dbReference type="GO" id="GO:0035539">
    <property type="term" value="F:8-oxo-7,8-dihydrodeoxyguanosine triphosphate pyrophosphatase activity"/>
    <property type="evidence" value="ECO:0007669"/>
    <property type="project" value="TreeGrafter"/>
</dbReference>
<feature type="domain" description="Nudix hydrolase" evidence="6">
    <location>
        <begin position="18"/>
        <end position="145"/>
    </location>
</feature>
<dbReference type="SUPFAM" id="SSF55811">
    <property type="entry name" value="Nudix"/>
    <property type="match status" value="1"/>
</dbReference>
<dbReference type="PANTHER" id="PTHR47707">
    <property type="entry name" value="8-OXO-DGTP DIPHOSPHATASE"/>
    <property type="match status" value="1"/>
</dbReference>
<dbReference type="GO" id="GO:0008413">
    <property type="term" value="F:8-oxo-7,8-dihydroguanosine triphosphate pyrophosphatase activity"/>
    <property type="evidence" value="ECO:0007669"/>
    <property type="project" value="TreeGrafter"/>
</dbReference>
<dbReference type="GO" id="GO:0044715">
    <property type="term" value="F:8-oxo-dGDP phosphatase activity"/>
    <property type="evidence" value="ECO:0007669"/>
    <property type="project" value="TreeGrafter"/>
</dbReference>
<keyword evidence="4" id="KW-0460">Magnesium</keyword>
<dbReference type="InterPro" id="IPR000086">
    <property type="entry name" value="NUDIX_hydrolase_dom"/>
</dbReference>
<evidence type="ECO:0000256" key="1">
    <source>
        <dbReference type="ARBA" id="ARBA00001946"/>
    </source>
</evidence>
<dbReference type="EMBL" id="JNVU01000017">
    <property type="protein sequence ID" value="KEI45067.1"/>
    <property type="molecule type" value="Genomic_DNA"/>
</dbReference>
<dbReference type="PROSITE" id="PS51462">
    <property type="entry name" value="NUDIX"/>
    <property type="match status" value="1"/>
</dbReference>
<dbReference type="RefSeq" id="WP_029721946.1">
    <property type="nucleotide sequence ID" value="NZ_JAJUIW010000006.1"/>
</dbReference>
<evidence type="ECO:0000256" key="3">
    <source>
        <dbReference type="ARBA" id="ARBA00022801"/>
    </source>
</evidence>
<dbReference type="InterPro" id="IPR020476">
    <property type="entry name" value="Nudix_hydrolase"/>
</dbReference>
<name>A0A073B1A5_9PSEU</name>
<dbReference type="GO" id="GO:0006281">
    <property type="term" value="P:DNA repair"/>
    <property type="evidence" value="ECO:0007669"/>
    <property type="project" value="InterPro"/>
</dbReference>
<dbReference type="InterPro" id="IPR020084">
    <property type="entry name" value="NUDIX_hydrolase_CS"/>
</dbReference>
<evidence type="ECO:0000256" key="4">
    <source>
        <dbReference type="ARBA" id="ARBA00022842"/>
    </source>
</evidence>
<dbReference type="Proteomes" id="UP000031419">
    <property type="component" value="Unassembled WGS sequence"/>
</dbReference>
<keyword evidence="3 5" id="KW-0378">Hydrolase</keyword>
<evidence type="ECO:0000256" key="5">
    <source>
        <dbReference type="RuleBase" id="RU003476"/>
    </source>
</evidence>
<keyword evidence="8" id="KW-1185">Reference proteome</keyword>